<dbReference type="GO" id="GO:0000976">
    <property type="term" value="F:transcription cis-regulatory region binding"/>
    <property type="evidence" value="ECO:0007669"/>
    <property type="project" value="TreeGrafter"/>
</dbReference>
<dbReference type="InterPro" id="IPR041586">
    <property type="entry name" value="PsrA_TetR_C"/>
</dbReference>
<dbReference type="SUPFAM" id="SSF46689">
    <property type="entry name" value="Homeodomain-like"/>
    <property type="match status" value="1"/>
</dbReference>
<dbReference type="PRINTS" id="PR00455">
    <property type="entry name" value="HTHTETR"/>
</dbReference>
<dbReference type="InterPro" id="IPR036271">
    <property type="entry name" value="Tet_transcr_reg_TetR-rel_C_sf"/>
</dbReference>
<organism evidence="4 5">
    <name type="scientific">Chitinasiproducens palmae</name>
    <dbReference type="NCBI Taxonomy" id="1770053"/>
    <lineage>
        <taxon>Bacteria</taxon>
        <taxon>Pseudomonadati</taxon>
        <taxon>Pseudomonadota</taxon>
        <taxon>Betaproteobacteria</taxon>
        <taxon>Burkholderiales</taxon>
        <taxon>Burkholderiaceae</taxon>
        <taxon>Chitinasiproducens</taxon>
    </lineage>
</organism>
<dbReference type="SUPFAM" id="SSF48498">
    <property type="entry name" value="Tetracyclin repressor-like, C-terminal domain"/>
    <property type="match status" value="1"/>
</dbReference>
<keyword evidence="5" id="KW-1185">Reference proteome</keyword>
<gene>
    <name evidence="4" type="ORF">SAMN05216551_11567</name>
</gene>
<dbReference type="RefSeq" id="WP_091912594.1">
    <property type="nucleotide sequence ID" value="NZ_FNLO01000015.1"/>
</dbReference>
<dbReference type="GO" id="GO:0003700">
    <property type="term" value="F:DNA-binding transcription factor activity"/>
    <property type="evidence" value="ECO:0007669"/>
    <property type="project" value="TreeGrafter"/>
</dbReference>
<proteinExistence type="predicted"/>
<dbReference type="Proteomes" id="UP000243719">
    <property type="component" value="Unassembled WGS sequence"/>
</dbReference>
<evidence type="ECO:0000259" key="3">
    <source>
        <dbReference type="PROSITE" id="PS50977"/>
    </source>
</evidence>
<accession>A0A1H2PV82</accession>
<dbReference type="InterPro" id="IPR001647">
    <property type="entry name" value="HTH_TetR"/>
</dbReference>
<evidence type="ECO:0000313" key="5">
    <source>
        <dbReference type="Proteomes" id="UP000243719"/>
    </source>
</evidence>
<dbReference type="PANTHER" id="PTHR30055:SF219">
    <property type="entry name" value="TRANSCRIPTIONAL REGULATORY PROTEIN"/>
    <property type="match status" value="1"/>
</dbReference>
<feature type="DNA-binding region" description="H-T-H motif" evidence="2">
    <location>
        <begin position="30"/>
        <end position="49"/>
    </location>
</feature>
<protein>
    <submittedName>
        <fullName evidence="4">DNA-binding transcriptional regulator, AcrR family</fullName>
    </submittedName>
</protein>
<keyword evidence="1 2" id="KW-0238">DNA-binding</keyword>
<evidence type="ECO:0000256" key="2">
    <source>
        <dbReference type="PROSITE-ProRule" id="PRU00335"/>
    </source>
</evidence>
<dbReference type="PROSITE" id="PS50977">
    <property type="entry name" value="HTH_TETR_2"/>
    <property type="match status" value="1"/>
</dbReference>
<sequence length="244" mass="26688">MPTRYATVTKSKLLDAAETLYAEHGQEGVTLRQITQVAGVNLAAVNYHFRSKEALIQAMSARLLDPLCFERLDILNCLEGLHPGQLRPLHVIASVVIPMIVRQASAGQETHYSMMLRRLSSDPSPVVRDYISRRYASVSERFDAALQMCVPGPVSEEVRWRARTLINAVPSTVGNLNTGIMIGAALAEPGMTMRTLLVRFGKLWHAVIGVDCNETELVRETDQMLRAVVSAGLLPPGSLAQLGG</sequence>
<dbReference type="STRING" id="1770053.SAMN05216551_11567"/>
<dbReference type="InterPro" id="IPR050109">
    <property type="entry name" value="HTH-type_TetR-like_transc_reg"/>
</dbReference>
<dbReference type="Pfam" id="PF17939">
    <property type="entry name" value="TetR_C_30"/>
    <property type="match status" value="1"/>
</dbReference>
<evidence type="ECO:0000256" key="1">
    <source>
        <dbReference type="ARBA" id="ARBA00023125"/>
    </source>
</evidence>
<dbReference type="Gene3D" id="1.10.357.10">
    <property type="entry name" value="Tetracycline Repressor, domain 2"/>
    <property type="match status" value="1"/>
</dbReference>
<dbReference type="PANTHER" id="PTHR30055">
    <property type="entry name" value="HTH-TYPE TRANSCRIPTIONAL REGULATOR RUTR"/>
    <property type="match status" value="1"/>
</dbReference>
<dbReference type="InterPro" id="IPR009057">
    <property type="entry name" value="Homeodomain-like_sf"/>
</dbReference>
<dbReference type="AlphaFoldDB" id="A0A1H2PV82"/>
<evidence type="ECO:0000313" key="4">
    <source>
        <dbReference type="EMBL" id="SDV51149.1"/>
    </source>
</evidence>
<feature type="domain" description="HTH tetR-type" evidence="3">
    <location>
        <begin position="7"/>
        <end position="67"/>
    </location>
</feature>
<dbReference type="EMBL" id="FNLO01000015">
    <property type="protein sequence ID" value="SDV51149.1"/>
    <property type="molecule type" value="Genomic_DNA"/>
</dbReference>
<reference evidence="5" key="1">
    <citation type="submission" date="2016-09" db="EMBL/GenBank/DDBJ databases">
        <authorList>
            <person name="Varghese N."/>
            <person name="Submissions S."/>
        </authorList>
    </citation>
    <scope>NUCLEOTIDE SEQUENCE [LARGE SCALE GENOMIC DNA]</scope>
    <source>
        <strain evidence="5">JS23</strain>
    </source>
</reference>
<name>A0A1H2PV82_9BURK</name>
<dbReference type="Pfam" id="PF00440">
    <property type="entry name" value="TetR_N"/>
    <property type="match status" value="1"/>
</dbReference>
<dbReference type="OrthoDB" id="2356263at2"/>